<dbReference type="EMBL" id="JANBTW010000016">
    <property type="protein sequence ID" value="KAJ2678937.1"/>
    <property type="molecule type" value="Genomic_DNA"/>
</dbReference>
<dbReference type="PROSITE" id="PS50157">
    <property type="entry name" value="ZINC_FINGER_C2H2_2"/>
    <property type="match status" value="2"/>
</dbReference>
<dbReference type="PROSITE" id="PS00028">
    <property type="entry name" value="ZINC_FINGER_C2H2_1"/>
    <property type="match status" value="2"/>
</dbReference>
<keyword evidence="1" id="KW-0479">Metal-binding</keyword>
<dbReference type="GO" id="GO:0031519">
    <property type="term" value="C:PcG protein complex"/>
    <property type="evidence" value="ECO:0007669"/>
    <property type="project" value="TreeGrafter"/>
</dbReference>
<name>A0A9W8KZ03_9FUNG</name>
<accession>A0A9W8KZ03</accession>
<dbReference type="PANTHER" id="PTHR14003">
    <property type="entry name" value="TRANSCRIPTIONAL REPRESSOR PROTEIN YY"/>
    <property type="match status" value="1"/>
</dbReference>
<dbReference type="Pfam" id="PF00096">
    <property type="entry name" value="zf-C2H2"/>
    <property type="match status" value="2"/>
</dbReference>
<dbReference type="AlphaFoldDB" id="A0A9W8KZ03"/>
<evidence type="ECO:0000313" key="8">
    <source>
        <dbReference type="EMBL" id="KAJ2678937.1"/>
    </source>
</evidence>
<keyword evidence="2" id="KW-0677">Repeat</keyword>
<protein>
    <recommendedName>
        <fullName evidence="7">C2H2-type domain-containing protein</fullName>
    </recommendedName>
</protein>
<evidence type="ECO:0000256" key="1">
    <source>
        <dbReference type="ARBA" id="ARBA00022723"/>
    </source>
</evidence>
<dbReference type="InterPro" id="IPR036236">
    <property type="entry name" value="Znf_C2H2_sf"/>
</dbReference>
<dbReference type="InterPro" id="IPR013087">
    <property type="entry name" value="Znf_C2H2_type"/>
</dbReference>
<evidence type="ECO:0000256" key="5">
    <source>
        <dbReference type="PROSITE-ProRule" id="PRU00042"/>
    </source>
</evidence>
<dbReference type="SUPFAM" id="SSF57667">
    <property type="entry name" value="beta-beta-alpha zinc fingers"/>
    <property type="match status" value="1"/>
</dbReference>
<evidence type="ECO:0000256" key="3">
    <source>
        <dbReference type="ARBA" id="ARBA00022771"/>
    </source>
</evidence>
<gene>
    <name evidence="8" type="ORF">GGI25_001926</name>
</gene>
<evidence type="ECO:0000259" key="7">
    <source>
        <dbReference type="PROSITE" id="PS50157"/>
    </source>
</evidence>
<dbReference type="SMART" id="SM00355">
    <property type="entry name" value="ZnF_C2H2"/>
    <property type="match status" value="2"/>
</dbReference>
<dbReference type="GO" id="GO:0008270">
    <property type="term" value="F:zinc ion binding"/>
    <property type="evidence" value="ECO:0007669"/>
    <property type="project" value="UniProtKB-KW"/>
</dbReference>
<dbReference type="GO" id="GO:0005667">
    <property type="term" value="C:transcription regulator complex"/>
    <property type="evidence" value="ECO:0007669"/>
    <property type="project" value="TreeGrafter"/>
</dbReference>
<feature type="region of interest" description="Disordered" evidence="6">
    <location>
        <begin position="105"/>
        <end position="159"/>
    </location>
</feature>
<feature type="domain" description="C2H2-type" evidence="7">
    <location>
        <begin position="163"/>
        <end position="190"/>
    </location>
</feature>
<reference evidence="8" key="1">
    <citation type="submission" date="2022-07" db="EMBL/GenBank/DDBJ databases">
        <title>Phylogenomic reconstructions and comparative analyses of Kickxellomycotina fungi.</title>
        <authorList>
            <person name="Reynolds N.K."/>
            <person name="Stajich J.E."/>
            <person name="Barry K."/>
            <person name="Grigoriev I.V."/>
            <person name="Crous P."/>
            <person name="Smith M.E."/>
        </authorList>
    </citation>
    <scope>NUCLEOTIDE SEQUENCE</scope>
    <source>
        <strain evidence="8">NRRL 3115</strain>
    </source>
</reference>
<feature type="domain" description="C2H2-type" evidence="7">
    <location>
        <begin position="191"/>
        <end position="220"/>
    </location>
</feature>
<evidence type="ECO:0000313" key="9">
    <source>
        <dbReference type="Proteomes" id="UP001151518"/>
    </source>
</evidence>
<dbReference type="FunFam" id="3.30.160.60:FF:000624">
    <property type="entry name" value="zinc finger protein 697"/>
    <property type="match status" value="1"/>
</dbReference>
<keyword evidence="4" id="KW-0862">Zinc</keyword>
<evidence type="ECO:0000256" key="2">
    <source>
        <dbReference type="ARBA" id="ARBA00022737"/>
    </source>
</evidence>
<dbReference type="GO" id="GO:0000978">
    <property type="term" value="F:RNA polymerase II cis-regulatory region sequence-specific DNA binding"/>
    <property type="evidence" value="ECO:0007669"/>
    <property type="project" value="TreeGrafter"/>
</dbReference>
<organism evidence="8 9">
    <name type="scientific">Coemansia spiralis</name>
    <dbReference type="NCBI Taxonomy" id="417178"/>
    <lineage>
        <taxon>Eukaryota</taxon>
        <taxon>Fungi</taxon>
        <taxon>Fungi incertae sedis</taxon>
        <taxon>Zoopagomycota</taxon>
        <taxon>Kickxellomycotina</taxon>
        <taxon>Kickxellomycetes</taxon>
        <taxon>Kickxellales</taxon>
        <taxon>Kickxellaceae</taxon>
        <taxon>Coemansia</taxon>
    </lineage>
</organism>
<feature type="compositionally biased region" description="Low complexity" evidence="6">
    <location>
        <begin position="109"/>
        <end position="119"/>
    </location>
</feature>
<dbReference type="GO" id="GO:0000981">
    <property type="term" value="F:DNA-binding transcription factor activity, RNA polymerase II-specific"/>
    <property type="evidence" value="ECO:0007669"/>
    <property type="project" value="TreeGrafter"/>
</dbReference>
<evidence type="ECO:0000256" key="6">
    <source>
        <dbReference type="SAM" id="MobiDB-lite"/>
    </source>
</evidence>
<dbReference type="Gene3D" id="3.30.160.60">
    <property type="entry name" value="Classic Zinc Finger"/>
    <property type="match status" value="2"/>
</dbReference>
<evidence type="ECO:0000256" key="4">
    <source>
        <dbReference type="ARBA" id="ARBA00022833"/>
    </source>
</evidence>
<feature type="compositionally biased region" description="Polar residues" evidence="6">
    <location>
        <begin position="128"/>
        <end position="148"/>
    </location>
</feature>
<keyword evidence="3 5" id="KW-0863">Zinc-finger</keyword>
<proteinExistence type="predicted"/>
<dbReference type="OrthoDB" id="6077919at2759"/>
<dbReference type="GO" id="GO:0000785">
    <property type="term" value="C:chromatin"/>
    <property type="evidence" value="ECO:0007669"/>
    <property type="project" value="TreeGrafter"/>
</dbReference>
<dbReference type="Proteomes" id="UP001151518">
    <property type="component" value="Unassembled WGS sequence"/>
</dbReference>
<dbReference type="PANTHER" id="PTHR14003:SF19">
    <property type="entry name" value="YY2 TRANSCRIPTION FACTOR"/>
    <property type="match status" value="1"/>
</dbReference>
<sequence length="388" mass="41536">MANNIGAGPSSYFNSIAAQFYNASRRASMPVLGGANHHALLPPGPILNALLSLPEGVSVPSATTVSSMTASVSTPPGAGLAPAWPQPIANFGPAALPLAVISESRPGVSGESSSAAEASLDNDHDTTYSKSSTDAELQNTSAAESSSGTDHESDKSARKRTRYQCEQCLKCFTRPSSLTTHIYTHTGEKPHKCSFPGCSKRFSVLSNLRRHMKLHQDPNPHPRRRSHRYTGGQFMPHPYGQHVFPVPSSIELCQHFGPHPIPGFAYQVAGEPIFGPPGFVPLLSSHSVLPPPQHQQQQQFQQQQFANEMAFASSINTQPAVLQQQILQPNVAGAPAVAVAPASPSSASERQNVLALQQPLGLAPPYAWNNILFRRFSTPVVSSRIPEP</sequence>
<comment type="caution">
    <text evidence="8">The sequence shown here is derived from an EMBL/GenBank/DDBJ whole genome shotgun (WGS) entry which is preliminary data.</text>
</comment>